<gene>
    <name evidence="1" type="ORF">GCM10009021_21930</name>
</gene>
<evidence type="ECO:0000313" key="2">
    <source>
        <dbReference type="Proteomes" id="UP000608850"/>
    </source>
</evidence>
<dbReference type="AlphaFoldDB" id="A0A830GDA7"/>
<proteinExistence type="predicted"/>
<protein>
    <submittedName>
        <fullName evidence="1">Uncharacterized protein</fullName>
    </submittedName>
</protein>
<dbReference type="EMBL" id="BMOQ01000006">
    <property type="protein sequence ID" value="GGN20440.1"/>
    <property type="molecule type" value="Genomic_DNA"/>
</dbReference>
<dbReference type="RefSeq" id="WP_188879000.1">
    <property type="nucleotide sequence ID" value="NZ_BMOQ01000006.1"/>
</dbReference>
<evidence type="ECO:0000313" key="1">
    <source>
        <dbReference type="EMBL" id="GGN20440.1"/>
    </source>
</evidence>
<keyword evidence="2" id="KW-1185">Reference proteome</keyword>
<organism evidence="1 2">
    <name type="scientific">Halarchaeum nitratireducens</name>
    <dbReference type="NCBI Taxonomy" id="489913"/>
    <lineage>
        <taxon>Archaea</taxon>
        <taxon>Methanobacteriati</taxon>
        <taxon>Methanobacteriota</taxon>
        <taxon>Stenosarchaea group</taxon>
        <taxon>Halobacteria</taxon>
        <taxon>Halobacteriales</taxon>
        <taxon>Halobacteriaceae</taxon>
    </lineage>
</organism>
<sequence length="81" mass="9111">MGGVERGSDDKRVKGVLRCPHCGAHREDQAAGNIPQTQVDECIPTDEDWSVDLVKTSRTRTIICQSCGKPFKCIWRSLTHW</sequence>
<name>A0A830GDA7_9EURY</name>
<comment type="caution">
    <text evidence="1">The sequence shown here is derived from an EMBL/GenBank/DDBJ whole genome shotgun (WGS) entry which is preliminary data.</text>
</comment>
<dbReference type="Proteomes" id="UP000608850">
    <property type="component" value="Unassembled WGS sequence"/>
</dbReference>
<accession>A0A830GDA7</accession>
<reference evidence="1 2" key="1">
    <citation type="journal article" date="2019" name="Int. J. Syst. Evol. Microbiol.">
        <title>The Global Catalogue of Microorganisms (GCM) 10K type strain sequencing project: providing services to taxonomists for standard genome sequencing and annotation.</title>
        <authorList>
            <consortium name="The Broad Institute Genomics Platform"/>
            <consortium name="The Broad Institute Genome Sequencing Center for Infectious Disease"/>
            <person name="Wu L."/>
            <person name="Ma J."/>
        </authorList>
    </citation>
    <scope>NUCLEOTIDE SEQUENCE [LARGE SCALE GENOMIC DNA]</scope>
    <source>
        <strain evidence="1 2">JCM 16331</strain>
    </source>
</reference>